<dbReference type="EMBL" id="NJHN03000063">
    <property type="protein sequence ID" value="KAH9418452.1"/>
    <property type="molecule type" value="Genomic_DNA"/>
</dbReference>
<reference evidence="1 2" key="2">
    <citation type="journal article" date="2022" name="Mol. Biol. Evol.">
        <title>Comparative Genomics Reveals Insights into the Divergent Evolution of Astigmatic Mites and Household Pest Adaptations.</title>
        <authorList>
            <person name="Xiong Q."/>
            <person name="Wan A.T."/>
            <person name="Liu X."/>
            <person name="Fung C.S."/>
            <person name="Xiao X."/>
            <person name="Malainual N."/>
            <person name="Hou J."/>
            <person name="Wang L."/>
            <person name="Wang M."/>
            <person name="Yang K.Y."/>
            <person name="Cui Y."/>
            <person name="Leung E.L."/>
            <person name="Nong W."/>
            <person name="Shin S.K."/>
            <person name="Au S.W."/>
            <person name="Jeong K.Y."/>
            <person name="Chew F.T."/>
            <person name="Hui J.H."/>
            <person name="Leung T.F."/>
            <person name="Tungtrongchitr A."/>
            <person name="Zhong N."/>
            <person name="Liu Z."/>
            <person name="Tsui S.K."/>
        </authorList>
    </citation>
    <scope>NUCLEOTIDE SEQUENCE [LARGE SCALE GENOMIC DNA]</scope>
    <source>
        <strain evidence="1">Derp</strain>
    </source>
</reference>
<proteinExistence type="predicted"/>
<gene>
    <name evidence="1" type="ORF">DERP_011314</name>
</gene>
<reference evidence="1 2" key="1">
    <citation type="journal article" date="2018" name="J. Allergy Clin. Immunol.">
        <title>High-quality assembly of Dermatophagoides pteronyssinus genome and transcriptome reveals a wide range of novel allergens.</title>
        <authorList>
            <person name="Liu X.Y."/>
            <person name="Yang K.Y."/>
            <person name="Wang M.Q."/>
            <person name="Kwok J.S."/>
            <person name="Zeng X."/>
            <person name="Yang Z."/>
            <person name="Xiao X.J."/>
            <person name="Lau C.P."/>
            <person name="Li Y."/>
            <person name="Huang Z.M."/>
            <person name="Ba J.G."/>
            <person name="Yim A.K."/>
            <person name="Ouyang C.Y."/>
            <person name="Ngai S.M."/>
            <person name="Chan T.F."/>
            <person name="Leung E.L."/>
            <person name="Liu L."/>
            <person name="Liu Z.G."/>
            <person name="Tsui S.K."/>
        </authorList>
    </citation>
    <scope>NUCLEOTIDE SEQUENCE [LARGE SCALE GENOMIC DNA]</scope>
    <source>
        <strain evidence="1">Derp</strain>
    </source>
</reference>
<comment type="caution">
    <text evidence="1">The sequence shown here is derived from an EMBL/GenBank/DDBJ whole genome shotgun (WGS) entry which is preliminary data.</text>
</comment>
<name>A0ABQ8J7W4_DERPT</name>
<dbReference type="Proteomes" id="UP000887458">
    <property type="component" value="Unassembled WGS sequence"/>
</dbReference>
<organism evidence="1 2">
    <name type="scientific">Dermatophagoides pteronyssinus</name>
    <name type="common">European house dust mite</name>
    <dbReference type="NCBI Taxonomy" id="6956"/>
    <lineage>
        <taxon>Eukaryota</taxon>
        <taxon>Metazoa</taxon>
        <taxon>Ecdysozoa</taxon>
        <taxon>Arthropoda</taxon>
        <taxon>Chelicerata</taxon>
        <taxon>Arachnida</taxon>
        <taxon>Acari</taxon>
        <taxon>Acariformes</taxon>
        <taxon>Sarcoptiformes</taxon>
        <taxon>Astigmata</taxon>
        <taxon>Psoroptidia</taxon>
        <taxon>Analgoidea</taxon>
        <taxon>Pyroglyphidae</taxon>
        <taxon>Dermatophagoidinae</taxon>
        <taxon>Dermatophagoides</taxon>
    </lineage>
</organism>
<accession>A0ABQ8J7W4</accession>
<evidence type="ECO:0000313" key="1">
    <source>
        <dbReference type="EMBL" id="KAH9418452.1"/>
    </source>
</evidence>
<evidence type="ECO:0000313" key="2">
    <source>
        <dbReference type="Proteomes" id="UP000887458"/>
    </source>
</evidence>
<sequence>MDVPELPVASFVSSAIFSDSLDFETEIFDLQTGHFCDLSLCESSLMNLKFTQFSFDLSFLRDGVLRFDFRSGVLAGSLTNA</sequence>
<keyword evidence="2" id="KW-1185">Reference proteome</keyword>
<protein>
    <submittedName>
        <fullName evidence="1">Uncharacterized protein</fullName>
    </submittedName>
</protein>